<dbReference type="AlphaFoldDB" id="A0AAV9KX92"/>
<accession>A0AAV9KX92</accession>
<sequence>MSKLQNTIVYLTEGHSKREATGKLHILGDIQGQLSLNQSAKVVTDCAPGNERATHLLY</sequence>
<dbReference type="Proteomes" id="UP001311915">
    <property type="component" value="Unassembled WGS sequence"/>
</dbReference>
<reference evidence="1 2" key="1">
    <citation type="submission" date="2023-10" db="EMBL/GenBank/DDBJ databases">
        <title>Genome-Wide Identification Analysis in wild type Solanum Pinnatisectum Reveals Some Genes Defensing Phytophthora Infestans.</title>
        <authorList>
            <person name="Sun C."/>
        </authorList>
    </citation>
    <scope>NUCLEOTIDE SEQUENCE [LARGE SCALE GENOMIC DNA]</scope>
    <source>
        <strain evidence="1">LQN</strain>
        <tissue evidence="1">Leaf</tissue>
    </source>
</reference>
<evidence type="ECO:0000313" key="2">
    <source>
        <dbReference type="Proteomes" id="UP001311915"/>
    </source>
</evidence>
<proteinExistence type="predicted"/>
<evidence type="ECO:0000313" key="1">
    <source>
        <dbReference type="EMBL" id="KAK4717984.1"/>
    </source>
</evidence>
<gene>
    <name evidence="1" type="ORF">R3W88_016322</name>
</gene>
<keyword evidence="2" id="KW-1185">Reference proteome</keyword>
<comment type="caution">
    <text evidence="1">The sequence shown here is derived from an EMBL/GenBank/DDBJ whole genome shotgun (WGS) entry which is preliminary data.</text>
</comment>
<organism evidence="1 2">
    <name type="scientific">Solanum pinnatisectum</name>
    <name type="common">tansyleaf nightshade</name>
    <dbReference type="NCBI Taxonomy" id="50273"/>
    <lineage>
        <taxon>Eukaryota</taxon>
        <taxon>Viridiplantae</taxon>
        <taxon>Streptophyta</taxon>
        <taxon>Embryophyta</taxon>
        <taxon>Tracheophyta</taxon>
        <taxon>Spermatophyta</taxon>
        <taxon>Magnoliopsida</taxon>
        <taxon>eudicotyledons</taxon>
        <taxon>Gunneridae</taxon>
        <taxon>Pentapetalae</taxon>
        <taxon>asterids</taxon>
        <taxon>lamiids</taxon>
        <taxon>Solanales</taxon>
        <taxon>Solanaceae</taxon>
        <taxon>Solanoideae</taxon>
        <taxon>Solaneae</taxon>
        <taxon>Solanum</taxon>
    </lineage>
</organism>
<dbReference type="EMBL" id="JAWPEI010000008">
    <property type="protein sequence ID" value="KAK4717984.1"/>
    <property type="molecule type" value="Genomic_DNA"/>
</dbReference>
<protein>
    <submittedName>
        <fullName evidence="1">Uncharacterized protein</fullName>
    </submittedName>
</protein>
<name>A0AAV9KX92_9SOLN</name>